<feature type="domain" description="DDE-1" evidence="1">
    <location>
        <begin position="197"/>
        <end position="271"/>
    </location>
</feature>
<dbReference type="PANTHER" id="PTHR19303">
    <property type="entry name" value="TRANSPOSON"/>
    <property type="match status" value="1"/>
</dbReference>
<accession>A0A6A6B4T6</accession>
<dbReference type="OrthoDB" id="4357141at2759"/>
<sequence length="363" mass="41288">MSRNGYPIPIKYLRSLACIIARRRSSLLHASTTGEAIHPPGKNWPQAFYKRYSELKAKKVKALDWKRHDINIHDKITHWFEVIGKELHDPVIKPENVYNMNETGVMLSLLASLKVLVGKDDPRGYRGTGVKRTMVTAIECISADGRSLLPLIVWPASTHRSNWTTYPTPGWHYACSESGYTDSQISLDWLRRMLEYCFENNIILYRLPSHTSYKLQPCDIGVFGPLKTAYREQVERLYRGGASTVGKEHFTSLYSPARIKALTPKNIKSGWMKAGLYPFNPDRVLRDMRKPLTELTIPKTDEVKVGPCSQELLQTPVTAEAFMSLRNRVEQDAHTLDARSKQRLQKLANAAQVSFAECALLLD</sequence>
<dbReference type="GO" id="GO:0005634">
    <property type="term" value="C:nucleus"/>
    <property type="evidence" value="ECO:0007669"/>
    <property type="project" value="TreeGrafter"/>
</dbReference>
<dbReference type="AlphaFoldDB" id="A0A6A6B4T6"/>
<keyword evidence="3" id="KW-1185">Reference proteome</keyword>
<dbReference type="RefSeq" id="XP_033393486.1">
    <property type="nucleotide sequence ID" value="XM_033545327.1"/>
</dbReference>
<dbReference type="Proteomes" id="UP000799438">
    <property type="component" value="Unassembled WGS sequence"/>
</dbReference>
<feature type="domain" description="DDE-1" evidence="1">
    <location>
        <begin position="131"/>
        <end position="195"/>
    </location>
</feature>
<dbReference type="InterPro" id="IPR004875">
    <property type="entry name" value="DDE_SF_endonuclease_dom"/>
</dbReference>
<dbReference type="GeneID" id="54302832"/>
<protein>
    <recommendedName>
        <fullName evidence="1">DDE-1 domain-containing protein</fullName>
    </recommendedName>
</protein>
<reference evidence="2" key="1">
    <citation type="journal article" date="2020" name="Stud. Mycol.">
        <title>101 Dothideomycetes genomes: a test case for predicting lifestyles and emergence of pathogens.</title>
        <authorList>
            <person name="Haridas S."/>
            <person name="Albert R."/>
            <person name="Binder M."/>
            <person name="Bloem J."/>
            <person name="Labutti K."/>
            <person name="Salamov A."/>
            <person name="Andreopoulos B."/>
            <person name="Baker S."/>
            <person name="Barry K."/>
            <person name="Bills G."/>
            <person name="Bluhm B."/>
            <person name="Cannon C."/>
            <person name="Castanera R."/>
            <person name="Culley D."/>
            <person name="Daum C."/>
            <person name="Ezra D."/>
            <person name="Gonzalez J."/>
            <person name="Henrissat B."/>
            <person name="Kuo A."/>
            <person name="Liang C."/>
            <person name="Lipzen A."/>
            <person name="Lutzoni F."/>
            <person name="Magnuson J."/>
            <person name="Mondo S."/>
            <person name="Nolan M."/>
            <person name="Ohm R."/>
            <person name="Pangilinan J."/>
            <person name="Park H.-J."/>
            <person name="Ramirez L."/>
            <person name="Alfaro M."/>
            <person name="Sun H."/>
            <person name="Tritt A."/>
            <person name="Yoshinaga Y."/>
            <person name="Zwiers L.-H."/>
            <person name="Turgeon B."/>
            <person name="Goodwin S."/>
            <person name="Spatafora J."/>
            <person name="Crous P."/>
            <person name="Grigoriev I."/>
        </authorList>
    </citation>
    <scope>NUCLEOTIDE SEQUENCE</scope>
    <source>
        <strain evidence="2">CBS 121167</strain>
    </source>
</reference>
<dbReference type="InterPro" id="IPR050863">
    <property type="entry name" value="CenT-Element_Derived"/>
</dbReference>
<organism evidence="2 3">
    <name type="scientific">Aplosporella prunicola CBS 121167</name>
    <dbReference type="NCBI Taxonomy" id="1176127"/>
    <lineage>
        <taxon>Eukaryota</taxon>
        <taxon>Fungi</taxon>
        <taxon>Dikarya</taxon>
        <taxon>Ascomycota</taxon>
        <taxon>Pezizomycotina</taxon>
        <taxon>Dothideomycetes</taxon>
        <taxon>Dothideomycetes incertae sedis</taxon>
        <taxon>Botryosphaeriales</taxon>
        <taxon>Aplosporellaceae</taxon>
        <taxon>Aplosporella</taxon>
    </lineage>
</organism>
<evidence type="ECO:0000259" key="1">
    <source>
        <dbReference type="Pfam" id="PF03184"/>
    </source>
</evidence>
<dbReference type="EMBL" id="ML995500">
    <property type="protein sequence ID" value="KAF2137771.1"/>
    <property type="molecule type" value="Genomic_DNA"/>
</dbReference>
<evidence type="ECO:0000313" key="3">
    <source>
        <dbReference type="Proteomes" id="UP000799438"/>
    </source>
</evidence>
<evidence type="ECO:0000313" key="2">
    <source>
        <dbReference type="EMBL" id="KAF2137771.1"/>
    </source>
</evidence>
<name>A0A6A6B4T6_9PEZI</name>
<dbReference type="GO" id="GO:0003677">
    <property type="term" value="F:DNA binding"/>
    <property type="evidence" value="ECO:0007669"/>
    <property type="project" value="TreeGrafter"/>
</dbReference>
<gene>
    <name evidence="2" type="ORF">K452DRAFT_339928</name>
</gene>
<proteinExistence type="predicted"/>
<dbReference type="PANTHER" id="PTHR19303:SF74">
    <property type="entry name" value="POGO TRANSPOSABLE ELEMENT WITH KRAB DOMAIN"/>
    <property type="match status" value="1"/>
</dbReference>
<dbReference type="Pfam" id="PF03184">
    <property type="entry name" value="DDE_1"/>
    <property type="match status" value="2"/>
</dbReference>